<dbReference type="EMBL" id="WNWW01000731">
    <property type="protein sequence ID" value="KAF3422333.1"/>
    <property type="molecule type" value="Genomic_DNA"/>
</dbReference>
<sequence length="42" mass="5028">MNAIMDLTRVDVLFVEDLVYLMLITARNARFRRKIEMVVQRS</sequence>
<dbReference type="AlphaFoldDB" id="A0A833RMQ0"/>
<dbReference type="Proteomes" id="UP000655588">
    <property type="component" value="Unassembled WGS sequence"/>
</dbReference>
<evidence type="ECO:0000313" key="2">
    <source>
        <dbReference type="Proteomes" id="UP000655588"/>
    </source>
</evidence>
<comment type="caution">
    <text evidence="1">The sequence shown here is derived from an EMBL/GenBank/DDBJ whole genome shotgun (WGS) entry which is preliminary data.</text>
</comment>
<name>A0A833RMQ0_9HYME</name>
<gene>
    <name evidence="1" type="ORF">E2986_13629</name>
</gene>
<organism evidence="1 2">
    <name type="scientific">Frieseomelitta varia</name>
    <dbReference type="NCBI Taxonomy" id="561572"/>
    <lineage>
        <taxon>Eukaryota</taxon>
        <taxon>Metazoa</taxon>
        <taxon>Ecdysozoa</taxon>
        <taxon>Arthropoda</taxon>
        <taxon>Hexapoda</taxon>
        <taxon>Insecta</taxon>
        <taxon>Pterygota</taxon>
        <taxon>Neoptera</taxon>
        <taxon>Endopterygota</taxon>
        <taxon>Hymenoptera</taxon>
        <taxon>Apocrita</taxon>
        <taxon>Aculeata</taxon>
        <taxon>Apoidea</taxon>
        <taxon>Anthophila</taxon>
        <taxon>Apidae</taxon>
        <taxon>Frieseomelitta</taxon>
    </lineage>
</organism>
<evidence type="ECO:0000313" key="1">
    <source>
        <dbReference type="EMBL" id="KAF3422333.1"/>
    </source>
</evidence>
<accession>A0A833RMQ0</accession>
<keyword evidence="2" id="KW-1185">Reference proteome</keyword>
<protein>
    <submittedName>
        <fullName evidence="1">Uncharacterized protein</fullName>
    </submittedName>
</protein>
<reference evidence="1" key="1">
    <citation type="submission" date="2019-11" db="EMBL/GenBank/DDBJ databases">
        <title>The nuclear and mitochondrial genomes of Frieseomelitta varia - a highly eusocial stingless bee (Meliponini) with a permanently sterile worker caste.</title>
        <authorList>
            <person name="Freitas F.C.P."/>
            <person name="Lourenco A.P."/>
            <person name="Nunes F.M.F."/>
            <person name="Paschoal A.R."/>
            <person name="Abreu F.C.P."/>
            <person name="Barbin F.O."/>
            <person name="Bataglia L."/>
            <person name="Cardoso-Junior C.A.M."/>
            <person name="Cervoni M.S."/>
            <person name="Silva S.R."/>
            <person name="Dalarmi F."/>
            <person name="Del Lama M.A."/>
            <person name="Depintor T.S."/>
            <person name="Ferreira K.M."/>
            <person name="Goria P.S."/>
            <person name="Jaskot M.C."/>
            <person name="Lago D.C."/>
            <person name="Luna-Lucena D."/>
            <person name="Moda L.M."/>
            <person name="Nascimento L."/>
            <person name="Pedrino M."/>
            <person name="Rabico F.O."/>
            <person name="Sanches F.C."/>
            <person name="Santos D.E."/>
            <person name="Santos C.G."/>
            <person name="Vieira J."/>
            <person name="Lopes T.F."/>
            <person name="Barchuk A.R."/>
            <person name="Hartfelder K."/>
            <person name="Simoes Z.L.P."/>
            <person name="Bitondi M.M.G."/>
            <person name="Pinheiro D.G."/>
        </authorList>
    </citation>
    <scope>NUCLEOTIDE SEQUENCE</scope>
    <source>
        <strain evidence="1">USP_RPSP 00005682</strain>
        <tissue evidence="1">Whole individual</tissue>
    </source>
</reference>
<proteinExistence type="predicted"/>